<dbReference type="EMBL" id="CAUYUJ010008892">
    <property type="protein sequence ID" value="CAK0825320.1"/>
    <property type="molecule type" value="Genomic_DNA"/>
</dbReference>
<feature type="region of interest" description="Disordered" evidence="1">
    <location>
        <begin position="1"/>
        <end position="72"/>
    </location>
</feature>
<gene>
    <name evidence="2" type="ORF">PCOR1329_LOCUS25474</name>
</gene>
<protein>
    <recommendedName>
        <fullName evidence="4">Pre-mRNA-splicing factor 38</fullName>
    </recommendedName>
</protein>
<organism evidence="2 3">
    <name type="scientific">Prorocentrum cordatum</name>
    <dbReference type="NCBI Taxonomy" id="2364126"/>
    <lineage>
        <taxon>Eukaryota</taxon>
        <taxon>Sar</taxon>
        <taxon>Alveolata</taxon>
        <taxon>Dinophyceae</taxon>
        <taxon>Prorocentrales</taxon>
        <taxon>Prorocentraceae</taxon>
        <taxon>Prorocentrum</taxon>
    </lineage>
</organism>
<comment type="caution">
    <text evidence="2">The sequence shown here is derived from an EMBL/GenBank/DDBJ whole genome shotgun (WGS) entry which is preliminary data.</text>
</comment>
<keyword evidence="3" id="KW-1185">Reference proteome</keyword>
<name>A0ABN9S0Z0_9DINO</name>
<evidence type="ECO:0000313" key="3">
    <source>
        <dbReference type="Proteomes" id="UP001189429"/>
    </source>
</evidence>
<evidence type="ECO:0000313" key="2">
    <source>
        <dbReference type="EMBL" id="CAK0825320.1"/>
    </source>
</evidence>
<sequence>MQRSGDAVGCDHSYPSLARKRQPREEEEEDEEEGRRRERRRRERERHRKRRSSQPTIGEPWRASGGQENSKDAEFGIPYYAEAIKCVNHVFLEQRIRTRIEDAITAAFTKQPCKW</sequence>
<evidence type="ECO:0000256" key="1">
    <source>
        <dbReference type="SAM" id="MobiDB-lite"/>
    </source>
</evidence>
<proteinExistence type="predicted"/>
<reference evidence="2" key="1">
    <citation type="submission" date="2023-10" db="EMBL/GenBank/DDBJ databases">
        <authorList>
            <person name="Chen Y."/>
            <person name="Shah S."/>
            <person name="Dougan E. K."/>
            <person name="Thang M."/>
            <person name="Chan C."/>
        </authorList>
    </citation>
    <scope>NUCLEOTIDE SEQUENCE [LARGE SCALE GENOMIC DNA]</scope>
</reference>
<accession>A0ABN9S0Z0</accession>
<dbReference type="Proteomes" id="UP001189429">
    <property type="component" value="Unassembled WGS sequence"/>
</dbReference>
<feature type="compositionally biased region" description="Basic residues" evidence="1">
    <location>
        <begin position="37"/>
        <end position="52"/>
    </location>
</feature>
<evidence type="ECO:0008006" key="4">
    <source>
        <dbReference type="Google" id="ProtNLM"/>
    </source>
</evidence>